<reference evidence="5" key="1">
    <citation type="journal article" date="2019" name="Int. J. Syst. Evol. Microbiol.">
        <title>The Global Catalogue of Microorganisms (GCM) 10K type strain sequencing project: providing services to taxonomists for standard genome sequencing and annotation.</title>
        <authorList>
            <consortium name="The Broad Institute Genomics Platform"/>
            <consortium name="The Broad Institute Genome Sequencing Center for Infectious Disease"/>
            <person name="Wu L."/>
            <person name="Ma J."/>
        </authorList>
    </citation>
    <scope>NUCLEOTIDE SEQUENCE [LARGE SCALE GENOMIC DNA]</scope>
    <source>
        <strain evidence="5">CCM 7855</strain>
    </source>
</reference>
<dbReference type="PANTHER" id="PTHR37042:SF4">
    <property type="entry name" value="OUTER MEMBRANE PROTEIN RV1973"/>
    <property type="match status" value="1"/>
</dbReference>
<keyword evidence="3" id="KW-0812">Transmembrane</keyword>
<sequence length="206" mass="20780">MSAGETGSTTSVRLAAARTRLAEATEVHAAARAAADDARRDRARRVGRWARVVSVVGLILTVALVVAAIVLVSVGGGGVAASERADAVLASARAGIATALTADPGRPSEYVESVLGVSTGEFRRRVTDSRGEIESSVAAQAIAGTGQVISAGIVGPDPGSAADVLLVAEATNPQLLGGGAGDARIVLLVHMVRADGAWKIERAQLQ</sequence>
<accession>A0ABQ1UQR4</accession>
<gene>
    <name evidence="4" type="ORF">GCM10007298_20450</name>
</gene>
<dbReference type="Proteomes" id="UP000632454">
    <property type="component" value="Unassembled WGS sequence"/>
</dbReference>
<proteinExistence type="predicted"/>
<evidence type="ECO:0000313" key="4">
    <source>
        <dbReference type="EMBL" id="GGF24466.1"/>
    </source>
</evidence>
<evidence type="ECO:0000313" key="5">
    <source>
        <dbReference type="Proteomes" id="UP000632454"/>
    </source>
</evidence>
<evidence type="ECO:0008006" key="6">
    <source>
        <dbReference type="Google" id="ProtNLM"/>
    </source>
</evidence>
<keyword evidence="5" id="KW-1185">Reference proteome</keyword>
<dbReference type="EMBL" id="BMCS01000001">
    <property type="protein sequence ID" value="GGF24466.1"/>
    <property type="molecule type" value="Genomic_DNA"/>
</dbReference>
<dbReference type="RefSeq" id="WP_188489300.1">
    <property type="nucleotide sequence ID" value="NZ_BMCS01000001.1"/>
</dbReference>
<keyword evidence="3" id="KW-1133">Transmembrane helix</keyword>
<keyword evidence="2 3" id="KW-0472">Membrane</keyword>
<comment type="subcellular location">
    <subcellularLocation>
        <location evidence="1">Membrane</location>
    </subcellularLocation>
</comment>
<dbReference type="PANTHER" id="PTHR37042">
    <property type="entry name" value="OUTER MEMBRANE PROTEIN RV1973"/>
    <property type="match status" value="1"/>
</dbReference>
<organism evidence="4 5">
    <name type="scientific">Williamsia phyllosphaerae</name>
    <dbReference type="NCBI Taxonomy" id="885042"/>
    <lineage>
        <taxon>Bacteria</taxon>
        <taxon>Bacillati</taxon>
        <taxon>Actinomycetota</taxon>
        <taxon>Actinomycetes</taxon>
        <taxon>Mycobacteriales</taxon>
        <taxon>Nocardiaceae</taxon>
        <taxon>Williamsia</taxon>
    </lineage>
</organism>
<protein>
    <recommendedName>
        <fullName evidence="6">Mce-associated membrane protein</fullName>
    </recommendedName>
</protein>
<evidence type="ECO:0000256" key="2">
    <source>
        <dbReference type="ARBA" id="ARBA00023136"/>
    </source>
</evidence>
<name>A0ABQ1UQR4_9NOCA</name>
<comment type="caution">
    <text evidence="4">The sequence shown here is derived from an EMBL/GenBank/DDBJ whole genome shotgun (WGS) entry which is preliminary data.</text>
</comment>
<evidence type="ECO:0000256" key="1">
    <source>
        <dbReference type="ARBA" id="ARBA00004370"/>
    </source>
</evidence>
<feature type="transmembrane region" description="Helical" evidence="3">
    <location>
        <begin position="49"/>
        <end position="74"/>
    </location>
</feature>
<evidence type="ECO:0000256" key="3">
    <source>
        <dbReference type="SAM" id="Phobius"/>
    </source>
</evidence>